<proteinExistence type="predicted"/>
<feature type="non-terminal residue" evidence="1">
    <location>
        <position position="1"/>
    </location>
</feature>
<feature type="non-terminal residue" evidence="1">
    <location>
        <position position="55"/>
    </location>
</feature>
<organism evidence="1 2">
    <name type="scientific">Atlantisia rogersi</name>
    <name type="common">Inaccessible Island rail</name>
    <dbReference type="NCBI Taxonomy" id="2478892"/>
    <lineage>
        <taxon>Eukaryota</taxon>
        <taxon>Metazoa</taxon>
        <taxon>Chordata</taxon>
        <taxon>Craniata</taxon>
        <taxon>Vertebrata</taxon>
        <taxon>Euteleostomi</taxon>
        <taxon>Archelosauria</taxon>
        <taxon>Archosauria</taxon>
        <taxon>Dinosauria</taxon>
        <taxon>Saurischia</taxon>
        <taxon>Theropoda</taxon>
        <taxon>Coelurosauria</taxon>
        <taxon>Aves</taxon>
        <taxon>Neognathae</taxon>
        <taxon>Neoaves</taxon>
        <taxon>Gruiformes</taxon>
        <taxon>Rallidae</taxon>
        <taxon>Atlantisia</taxon>
    </lineage>
</organism>
<keyword evidence="1" id="KW-0645">Protease</keyword>
<sequence>PEPQQLQELPLPLLAQAACRRLYGLDMGRALPPRRIRSDMLCAGYPQGRRDTCKV</sequence>
<dbReference type="EMBL" id="VZUJ01112096">
    <property type="protein sequence ID" value="NXV81036.1"/>
    <property type="molecule type" value="Genomic_DNA"/>
</dbReference>
<accession>A0A7L3WWE9</accession>
<keyword evidence="1" id="KW-0378">Hydrolase</keyword>
<gene>
    <name evidence="1" type="primary">Prss27_1</name>
    <name evidence="1" type="ORF">ATLROG_R14017</name>
</gene>
<comment type="caution">
    <text evidence="1">The sequence shown here is derived from an EMBL/GenBank/DDBJ whole genome shotgun (WGS) entry which is preliminary data.</text>
</comment>
<dbReference type="Gene3D" id="2.40.10.10">
    <property type="entry name" value="Trypsin-like serine proteases"/>
    <property type="match status" value="1"/>
</dbReference>
<dbReference type="InterPro" id="IPR043504">
    <property type="entry name" value="Peptidase_S1_PA_chymotrypsin"/>
</dbReference>
<dbReference type="GO" id="GO:0006508">
    <property type="term" value="P:proteolysis"/>
    <property type="evidence" value="ECO:0007669"/>
    <property type="project" value="UniProtKB-KW"/>
</dbReference>
<dbReference type="AlphaFoldDB" id="A0A7L3WWE9"/>
<evidence type="ECO:0000313" key="1">
    <source>
        <dbReference type="EMBL" id="NXV81036.1"/>
    </source>
</evidence>
<reference evidence="1 2" key="1">
    <citation type="submission" date="2019-09" db="EMBL/GenBank/DDBJ databases">
        <title>Bird 10,000 Genomes (B10K) Project - Family phase.</title>
        <authorList>
            <person name="Zhang G."/>
        </authorList>
    </citation>
    <scope>NUCLEOTIDE SEQUENCE [LARGE SCALE GENOMIC DNA]</scope>
    <source>
        <strain evidence="1">OUT-0055</strain>
        <tissue evidence="1">Blood</tissue>
    </source>
</reference>
<name>A0A7L3WWE9_9GRUI</name>
<dbReference type="SUPFAM" id="SSF50494">
    <property type="entry name" value="Trypsin-like serine proteases"/>
    <property type="match status" value="1"/>
</dbReference>
<dbReference type="Proteomes" id="UP000518911">
    <property type="component" value="Unassembled WGS sequence"/>
</dbReference>
<keyword evidence="2" id="KW-1185">Reference proteome</keyword>
<dbReference type="OrthoDB" id="93664at2759"/>
<evidence type="ECO:0000313" key="2">
    <source>
        <dbReference type="Proteomes" id="UP000518911"/>
    </source>
</evidence>
<protein>
    <submittedName>
        <fullName evidence="1">PRS27 protease</fullName>
    </submittedName>
</protein>
<dbReference type="GO" id="GO:0008233">
    <property type="term" value="F:peptidase activity"/>
    <property type="evidence" value="ECO:0007669"/>
    <property type="project" value="UniProtKB-KW"/>
</dbReference>
<dbReference type="InterPro" id="IPR009003">
    <property type="entry name" value="Peptidase_S1_PA"/>
</dbReference>